<dbReference type="InterPro" id="IPR011055">
    <property type="entry name" value="Dup_hybrid_motif"/>
</dbReference>
<dbReference type="PANTHER" id="PTHR45008:SF1">
    <property type="entry name" value="PTS SYSTEM GLUCOSE-SPECIFIC EIIA COMPONENT"/>
    <property type="match status" value="1"/>
</dbReference>
<comment type="caution">
    <text evidence="9">The sequence shown here is derived from an EMBL/GenBank/DDBJ whole genome shotgun (WGS) entry which is preliminary data.</text>
</comment>
<comment type="subcellular location">
    <subcellularLocation>
        <location evidence="1">Cytoplasm</location>
    </subcellularLocation>
</comment>
<evidence type="ECO:0000256" key="1">
    <source>
        <dbReference type="ARBA" id="ARBA00004496"/>
    </source>
</evidence>
<name>A0A1V3C3S9_9ACTN</name>
<dbReference type="OrthoDB" id="7571469at2"/>
<sequence>MSDMTGALRVLSPVPGTALSLETVPDPVFSQSMVGPGVAVHPEPGQEGGQEGSQEAVSPIGGTLVKLHPHAFVVMAPDHRRGVLVHLGIDTVQLAGEGFTLLAAEGDDVEAGTPVVRWSPGMVAAQGRPSVVPVVALDASPDALGDVAGGAVQHGDPLFTWD</sequence>
<evidence type="ECO:0000259" key="8">
    <source>
        <dbReference type="PROSITE" id="PS51093"/>
    </source>
</evidence>
<evidence type="ECO:0000256" key="7">
    <source>
        <dbReference type="SAM" id="MobiDB-lite"/>
    </source>
</evidence>
<organism evidence="9 10">
    <name type="scientific">Nocardiopsis sinuspersici</name>
    <dbReference type="NCBI Taxonomy" id="501010"/>
    <lineage>
        <taxon>Bacteria</taxon>
        <taxon>Bacillati</taxon>
        <taxon>Actinomycetota</taxon>
        <taxon>Actinomycetes</taxon>
        <taxon>Streptosporangiales</taxon>
        <taxon>Nocardiopsidaceae</taxon>
        <taxon>Nocardiopsis</taxon>
    </lineage>
</organism>
<dbReference type="Proteomes" id="UP000189004">
    <property type="component" value="Unassembled WGS sequence"/>
</dbReference>
<proteinExistence type="predicted"/>
<dbReference type="EMBL" id="MCOK01000001">
    <property type="protein sequence ID" value="OOC55302.1"/>
    <property type="molecule type" value="Genomic_DNA"/>
</dbReference>
<evidence type="ECO:0000256" key="2">
    <source>
        <dbReference type="ARBA" id="ARBA00022448"/>
    </source>
</evidence>
<dbReference type="PANTHER" id="PTHR45008">
    <property type="entry name" value="PTS SYSTEM GLUCOSE-SPECIFIC EIIA COMPONENT"/>
    <property type="match status" value="1"/>
</dbReference>
<dbReference type="InterPro" id="IPR001127">
    <property type="entry name" value="PTS_EIIA_1_perm"/>
</dbReference>
<evidence type="ECO:0000256" key="6">
    <source>
        <dbReference type="ARBA" id="ARBA00022777"/>
    </source>
</evidence>
<evidence type="ECO:0000256" key="3">
    <source>
        <dbReference type="ARBA" id="ARBA00022597"/>
    </source>
</evidence>
<feature type="domain" description="PTS EIIA type-1" evidence="8">
    <location>
        <begin position="26"/>
        <end position="138"/>
    </location>
</feature>
<dbReference type="SUPFAM" id="SSF51261">
    <property type="entry name" value="Duplicated hybrid motif"/>
    <property type="match status" value="1"/>
</dbReference>
<dbReference type="GO" id="GO:0009401">
    <property type="term" value="P:phosphoenolpyruvate-dependent sugar phosphotransferase system"/>
    <property type="evidence" value="ECO:0007669"/>
    <property type="project" value="UniProtKB-KW"/>
</dbReference>
<dbReference type="InterPro" id="IPR050890">
    <property type="entry name" value="PTS_EIIA_component"/>
</dbReference>
<evidence type="ECO:0000313" key="10">
    <source>
        <dbReference type="Proteomes" id="UP000189004"/>
    </source>
</evidence>
<dbReference type="PROSITE" id="PS51093">
    <property type="entry name" value="PTS_EIIA_TYPE_1"/>
    <property type="match status" value="1"/>
</dbReference>
<accession>A0A1V3C3S9</accession>
<dbReference type="GO" id="GO:0016301">
    <property type="term" value="F:kinase activity"/>
    <property type="evidence" value="ECO:0007669"/>
    <property type="project" value="UniProtKB-KW"/>
</dbReference>
<dbReference type="Pfam" id="PF00358">
    <property type="entry name" value="PTS_EIIA_1"/>
    <property type="match status" value="1"/>
</dbReference>
<keyword evidence="5" id="KW-0598">Phosphotransferase system</keyword>
<protein>
    <submittedName>
        <fullName evidence="9">PTS glucose transporter subunit IIA</fullName>
    </submittedName>
</protein>
<evidence type="ECO:0000313" key="9">
    <source>
        <dbReference type="EMBL" id="OOC55302.1"/>
    </source>
</evidence>
<evidence type="ECO:0000256" key="5">
    <source>
        <dbReference type="ARBA" id="ARBA00022683"/>
    </source>
</evidence>
<keyword evidence="2" id="KW-0813">Transport</keyword>
<keyword evidence="4" id="KW-0808">Transferase</keyword>
<feature type="region of interest" description="Disordered" evidence="7">
    <location>
        <begin position="35"/>
        <end position="56"/>
    </location>
</feature>
<gene>
    <name evidence="9" type="ORF">NOSIN_17000</name>
</gene>
<dbReference type="STRING" id="501010.NOSIN_17000"/>
<dbReference type="AlphaFoldDB" id="A0A1V3C3S9"/>
<keyword evidence="10" id="KW-1185">Reference proteome</keyword>
<dbReference type="RefSeq" id="WP_077691730.1">
    <property type="nucleotide sequence ID" value="NZ_MCOK01000001.1"/>
</dbReference>
<keyword evidence="6" id="KW-0418">Kinase</keyword>
<keyword evidence="3 9" id="KW-0762">Sugar transport</keyword>
<dbReference type="GO" id="GO:0005737">
    <property type="term" value="C:cytoplasm"/>
    <property type="evidence" value="ECO:0007669"/>
    <property type="project" value="UniProtKB-SubCell"/>
</dbReference>
<dbReference type="Gene3D" id="2.70.70.10">
    <property type="entry name" value="Glucose Permease (Domain IIA)"/>
    <property type="match status" value="1"/>
</dbReference>
<reference evidence="10" key="1">
    <citation type="submission" date="2016-08" db="EMBL/GenBank/DDBJ databases">
        <authorList>
            <person name="Tokovenko B."/>
            <person name="Kalinowski J."/>
        </authorList>
    </citation>
    <scope>NUCLEOTIDE SEQUENCE [LARGE SCALE GENOMIC DNA]</scope>
    <source>
        <strain evidence="10">UTMC102</strain>
    </source>
</reference>
<evidence type="ECO:0000256" key="4">
    <source>
        <dbReference type="ARBA" id="ARBA00022679"/>
    </source>
</evidence>